<dbReference type="PROSITE" id="PS51779">
    <property type="entry name" value="POTRA"/>
    <property type="match status" value="1"/>
</dbReference>
<organism evidence="10 11">
    <name type="scientific">Saccharibacillus kuerlensis</name>
    <dbReference type="NCBI Taxonomy" id="459527"/>
    <lineage>
        <taxon>Bacteria</taxon>
        <taxon>Bacillati</taxon>
        <taxon>Bacillota</taxon>
        <taxon>Bacilli</taxon>
        <taxon>Bacillales</taxon>
        <taxon>Paenibacillaceae</taxon>
        <taxon>Saccharibacillus</taxon>
    </lineage>
</organism>
<dbReference type="InterPro" id="IPR050487">
    <property type="entry name" value="FtsQ_DivIB"/>
</dbReference>
<dbReference type="Gene3D" id="3.40.50.10960">
    <property type="match status" value="1"/>
</dbReference>
<comment type="caution">
    <text evidence="10">The sequence shown here is derived from an EMBL/GenBank/DDBJ whole genome shotgun (WGS) entry which is preliminary data.</text>
</comment>
<reference evidence="11" key="1">
    <citation type="journal article" date="2019" name="Int. J. Syst. Evol. Microbiol.">
        <title>The Global Catalogue of Microorganisms (GCM) 10K type strain sequencing project: providing services to taxonomists for standard genome sequencing and annotation.</title>
        <authorList>
            <consortium name="The Broad Institute Genomics Platform"/>
            <consortium name="The Broad Institute Genome Sequencing Center for Infectious Disease"/>
            <person name="Wu L."/>
            <person name="Ma J."/>
        </authorList>
    </citation>
    <scope>NUCLEOTIDE SEQUENCE [LARGE SCALE GENOMIC DNA]</scope>
    <source>
        <strain evidence="11">CGMCC 1.6964</strain>
    </source>
</reference>
<keyword evidence="3" id="KW-0132">Cell division</keyword>
<evidence type="ECO:0000256" key="4">
    <source>
        <dbReference type="ARBA" id="ARBA00022692"/>
    </source>
</evidence>
<dbReference type="PANTHER" id="PTHR37820">
    <property type="entry name" value="CELL DIVISION PROTEIN DIVIB"/>
    <property type="match status" value="1"/>
</dbReference>
<evidence type="ECO:0000256" key="7">
    <source>
        <dbReference type="ARBA" id="ARBA00023306"/>
    </source>
</evidence>
<feature type="transmembrane region" description="Helical" evidence="8">
    <location>
        <begin position="28"/>
        <end position="45"/>
    </location>
</feature>
<keyword evidence="11" id="KW-1185">Reference proteome</keyword>
<keyword evidence="6 8" id="KW-0472">Membrane</keyword>
<keyword evidence="4 8" id="KW-0812">Transmembrane</keyword>
<dbReference type="Gene3D" id="3.10.20.310">
    <property type="entry name" value="membrane protein fhac"/>
    <property type="match status" value="1"/>
</dbReference>
<dbReference type="PANTHER" id="PTHR37820:SF1">
    <property type="entry name" value="CELL DIVISION PROTEIN FTSQ"/>
    <property type="match status" value="1"/>
</dbReference>
<keyword evidence="5 8" id="KW-1133">Transmembrane helix</keyword>
<evidence type="ECO:0000313" key="10">
    <source>
        <dbReference type="EMBL" id="GGN96488.1"/>
    </source>
</evidence>
<keyword evidence="2" id="KW-1003">Cell membrane</keyword>
<dbReference type="Proteomes" id="UP000606653">
    <property type="component" value="Unassembled WGS sequence"/>
</dbReference>
<comment type="subcellular location">
    <subcellularLocation>
        <location evidence="1">Membrane</location>
    </subcellularLocation>
</comment>
<evidence type="ECO:0000256" key="8">
    <source>
        <dbReference type="SAM" id="Phobius"/>
    </source>
</evidence>
<evidence type="ECO:0000256" key="3">
    <source>
        <dbReference type="ARBA" id="ARBA00022618"/>
    </source>
</evidence>
<evidence type="ECO:0000313" key="11">
    <source>
        <dbReference type="Proteomes" id="UP000606653"/>
    </source>
</evidence>
<dbReference type="Pfam" id="PF08478">
    <property type="entry name" value="POTRA_1"/>
    <property type="match status" value="1"/>
</dbReference>
<gene>
    <name evidence="10" type="ORF">GCM10010969_13600</name>
</gene>
<evidence type="ECO:0000259" key="9">
    <source>
        <dbReference type="PROSITE" id="PS51779"/>
    </source>
</evidence>
<dbReference type="EMBL" id="BMLN01000003">
    <property type="protein sequence ID" value="GGN96488.1"/>
    <property type="molecule type" value="Genomic_DNA"/>
</dbReference>
<name>A0ABQ2KZS2_9BACL</name>
<proteinExistence type="predicted"/>
<evidence type="ECO:0000256" key="6">
    <source>
        <dbReference type="ARBA" id="ARBA00023136"/>
    </source>
</evidence>
<accession>A0ABQ2KZS2</accession>
<evidence type="ECO:0000256" key="2">
    <source>
        <dbReference type="ARBA" id="ARBA00022475"/>
    </source>
</evidence>
<keyword evidence="7" id="KW-0131">Cell cycle</keyword>
<feature type="domain" description="POTRA" evidence="9">
    <location>
        <begin position="50"/>
        <end position="119"/>
    </location>
</feature>
<dbReference type="InterPro" id="IPR013685">
    <property type="entry name" value="POTRA_FtsQ_type"/>
</dbReference>
<evidence type="ECO:0000256" key="5">
    <source>
        <dbReference type="ARBA" id="ARBA00022989"/>
    </source>
</evidence>
<dbReference type="InterPro" id="IPR034746">
    <property type="entry name" value="POTRA"/>
</dbReference>
<sequence>MAMLKVVKPSEHQEEEPRRLRRSGRWKLWLTVIVLLVAMLSVLFFRSSLSRIQQIEVEGNVYIDRSAVIEAAELSIGSHFFASSAASVEQRIVANLNAVEHAKVEKRFPGTIRLIVDEYDPVAYELLDDGSVQALLGSGAEIPLKDRGLPAEKPMLTEWEGKEEEKIKLCRVLASVPDSLLSDLSEITPTPTESYPDKIRLYTRSRFEVETTVSLLKDKLEILGGITETQSPGFIDLLEADYFMPFVNAENESEEGEQAP</sequence>
<evidence type="ECO:0000256" key="1">
    <source>
        <dbReference type="ARBA" id="ARBA00004370"/>
    </source>
</evidence>
<protein>
    <recommendedName>
        <fullName evidence="9">POTRA domain-containing protein</fullName>
    </recommendedName>
</protein>